<organism evidence="2 3">
    <name type="scientific">Massariosphaeria phaeospora</name>
    <dbReference type="NCBI Taxonomy" id="100035"/>
    <lineage>
        <taxon>Eukaryota</taxon>
        <taxon>Fungi</taxon>
        <taxon>Dikarya</taxon>
        <taxon>Ascomycota</taxon>
        <taxon>Pezizomycotina</taxon>
        <taxon>Dothideomycetes</taxon>
        <taxon>Pleosporomycetidae</taxon>
        <taxon>Pleosporales</taxon>
        <taxon>Pleosporales incertae sedis</taxon>
        <taxon>Massariosphaeria</taxon>
    </lineage>
</organism>
<sequence length="240" mass="27752">MGGSPFPMLVTIYPVRCQQYNTNQAYPSAPPSPPVPPNENGTPPPIHWLQVHIFRPQPNSDFQHHNPKIELRNERHAMNRQRYDERVRCDAETWRARLIGKRIVTSDPHIAAHVGWKTSNMAEWEPRVYVCQPARDGFEKDVRYVMQPCSPLLKLPAEIRAQILGYIVPPQELCVGLRTEEKEQGDKVWMNTSAVVFCCKQLYAEGRALAVQHHTFDFGAFPKWIRLGAVRRDDDYVWDL</sequence>
<evidence type="ECO:0000313" key="3">
    <source>
        <dbReference type="Proteomes" id="UP000481861"/>
    </source>
</evidence>
<evidence type="ECO:0000256" key="1">
    <source>
        <dbReference type="SAM" id="MobiDB-lite"/>
    </source>
</evidence>
<reference evidence="2 3" key="1">
    <citation type="submission" date="2020-01" db="EMBL/GenBank/DDBJ databases">
        <authorList>
            <consortium name="DOE Joint Genome Institute"/>
            <person name="Haridas S."/>
            <person name="Albert R."/>
            <person name="Binder M."/>
            <person name="Bloem J."/>
            <person name="Labutti K."/>
            <person name="Salamov A."/>
            <person name="Andreopoulos B."/>
            <person name="Baker S.E."/>
            <person name="Barry K."/>
            <person name="Bills G."/>
            <person name="Bluhm B.H."/>
            <person name="Cannon C."/>
            <person name="Castanera R."/>
            <person name="Culley D.E."/>
            <person name="Daum C."/>
            <person name="Ezra D."/>
            <person name="Gonzalez J.B."/>
            <person name="Henrissat B."/>
            <person name="Kuo A."/>
            <person name="Liang C."/>
            <person name="Lipzen A."/>
            <person name="Lutzoni F."/>
            <person name="Magnuson J."/>
            <person name="Mondo S."/>
            <person name="Nolan M."/>
            <person name="Ohm R."/>
            <person name="Pangilinan J."/>
            <person name="Park H.-J.H."/>
            <person name="Ramirez L."/>
            <person name="Alfaro M."/>
            <person name="Sun H."/>
            <person name="Tritt A."/>
            <person name="Yoshinaga Y."/>
            <person name="Zwiers L.-H.L."/>
            <person name="Turgeon B.G."/>
            <person name="Goodwin S.B."/>
            <person name="Spatafora J.W."/>
            <person name="Crous P.W."/>
            <person name="Grigoriev I.V."/>
        </authorList>
    </citation>
    <scope>NUCLEOTIDE SEQUENCE [LARGE SCALE GENOMIC DNA]</scope>
    <source>
        <strain evidence="2 3">CBS 611.86</strain>
    </source>
</reference>
<keyword evidence="3" id="KW-1185">Reference proteome</keyword>
<dbReference type="EMBL" id="JAADJZ010000001">
    <property type="protein sequence ID" value="KAF2878462.1"/>
    <property type="molecule type" value="Genomic_DNA"/>
</dbReference>
<protein>
    <recommendedName>
        <fullName evidence="4">F-box domain-containing protein</fullName>
    </recommendedName>
</protein>
<evidence type="ECO:0000313" key="2">
    <source>
        <dbReference type="EMBL" id="KAF2878462.1"/>
    </source>
</evidence>
<feature type="region of interest" description="Disordered" evidence="1">
    <location>
        <begin position="23"/>
        <end position="42"/>
    </location>
</feature>
<evidence type="ECO:0008006" key="4">
    <source>
        <dbReference type="Google" id="ProtNLM"/>
    </source>
</evidence>
<comment type="caution">
    <text evidence="2">The sequence shown here is derived from an EMBL/GenBank/DDBJ whole genome shotgun (WGS) entry which is preliminary data.</text>
</comment>
<accession>A0A7C8MPK7</accession>
<proteinExistence type="predicted"/>
<dbReference type="OrthoDB" id="5413827at2759"/>
<feature type="compositionally biased region" description="Pro residues" evidence="1">
    <location>
        <begin position="28"/>
        <end position="42"/>
    </location>
</feature>
<dbReference type="Proteomes" id="UP000481861">
    <property type="component" value="Unassembled WGS sequence"/>
</dbReference>
<gene>
    <name evidence="2" type="ORF">BDV95DRAFT_634516</name>
</gene>
<name>A0A7C8MPK7_9PLEO</name>
<dbReference type="AlphaFoldDB" id="A0A7C8MPK7"/>